<dbReference type="Gene3D" id="3.30.450.40">
    <property type="match status" value="1"/>
</dbReference>
<dbReference type="EMBL" id="CP003944">
    <property type="protein sequence ID" value="AFZ51985.1"/>
    <property type="molecule type" value="Genomic_DNA"/>
</dbReference>
<dbReference type="InterPro" id="IPR036390">
    <property type="entry name" value="WH_DNA-bd_sf"/>
</dbReference>
<dbReference type="SUPFAM" id="SSF55781">
    <property type="entry name" value="GAF domain-like"/>
    <property type="match status" value="1"/>
</dbReference>
<dbReference type="Pfam" id="PF01628">
    <property type="entry name" value="HrcA"/>
    <property type="match status" value="1"/>
</dbReference>
<organism evidence="7 8">
    <name type="scientific">Dactylococcopsis salina (strain PCC 8305)</name>
    <name type="common">Myxobactron salinum</name>
    <dbReference type="NCBI Taxonomy" id="13035"/>
    <lineage>
        <taxon>Bacteria</taxon>
        <taxon>Bacillati</taxon>
        <taxon>Cyanobacteriota</taxon>
        <taxon>Cyanophyceae</taxon>
        <taxon>Nodosilineales</taxon>
        <taxon>Cymatolegaceae</taxon>
        <taxon>Dactylococcopsis</taxon>
    </lineage>
</organism>
<dbReference type="Proteomes" id="UP000010482">
    <property type="component" value="Chromosome"/>
</dbReference>
<comment type="similarity">
    <text evidence="5">Belongs to the HrcA family.</text>
</comment>
<dbReference type="InterPro" id="IPR021153">
    <property type="entry name" value="HrcA_C"/>
</dbReference>
<dbReference type="KEGG" id="dsl:Dacsa_3497"/>
<keyword evidence="4 5" id="KW-0804">Transcription</keyword>
<sequence>MRLKERHQNILSATIHKYVATAEPVSSKTLVNEYNLTVSSATVRNAMGWLEKAGLLYQPHTSAGRIPSDWGYRTYVDQIMLPDRALREQLDQLLSQAIKEEVGSLEALLYGVAQLLATLSGYIALITFPQQQTSYLRHLQLVPLENRRIMLIIITDSYQTQSGLIDPPRRITEKLEAGEDIEQELDLLSNFLNQKLQGRSLSELATLKARDLEQEWKQDGEFLEEICQQVLQRCQSGASSQILVRGISQVLQQPEFSQLQQVQTLLHLLEAEQDQLRSVICNVVEGGVTVKIGSENPLEPMQTCSLVSANYYQGESPAGSLGLVGPTRMLYENAIALVEVAADTLSQSLSQG</sequence>
<comment type="function">
    <text evidence="5">Negative regulator of class I heat shock genes (grpE-dnaK-dnaJ and groELS operons). Prevents heat-shock induction of these operons.</text>
</comment>
<dbReference type="SUPFAM" id="SSF46785">
    <property type="entry name" value="Winged helix' DNA-binding domain"/>
    <property type="match status" value="1"/>
</dbReference>
<dbReference type="Gene3D" id="1.10.10.10">
    <property type="entry name" value="Winged helix-like DNA-binding domain superfamily/Winged helix DNA-binding domain"/>
    <property type="match status" value="1"/>
</dbReference>
<evidence type="ECO:0000256" key="3">
    <source>
        <dbReference type="ARBA" id="ARBA00023016"/>
    </source>
</evidence>
<protein>
    <recommendedName>
        <fullName evidence="5">Heat-inducible transcription repressor HrcA</fullName>
    </recommendedName>
</protein>
<keyword evidence="2 5" id="KW-0805">Transcription regulation</keyword>
<dbReference type="HAMAP" id="MF_00081">
    <property type="entry name" value="HrcA"/>
    <property type="match status" value="1"/>
</dbReference>
<dbReference type="NCBIfam" id="TIGR00331">
    <property type="entry name" value="hrcA"/>
    <property type="match status" value="1"/>
</dbReference>
<evidence type="ECO:0000259" key="6">
    <source>
        <dbReference type="Pfam" id="PF01628"/>
    </source>
</evidence>
<keyword evidence="1 5" id="KW-0678">Repressor</keyword>
<keyword evidence="3 5" id="KW-0346">Stress response</keyword>
<dbReference type="GO" id="GO:0045892">
    <property type="term" value="P:negative regulation of DNA-templated transcription"/>
    <property type="evidence" value="ECO:0007669"/>
    <property type="project" value="UniProtKB-UniRule"/>
</dbReference>
<dbReference type="STRING" id="13035.Dacsa_3497"/>
<keyword evidence="8" id="KW-1185">Reference proteome</keyword>
<dbReference type="InterPro" id="IPR023120">
    <property type="entry name" value="WHTH_transcript_rep_HrcA_IDD"/>
</dbReference>
<evidence type="ECO:0000256" key="5">
    <source>
        <dbReference type="HAMAP-Rule" id="MF_00081"/>
    </source>
</evidence>
<accession>K9Z085</accession>
<dbReference type="eggNOG" id="COG1420">
    <property type="taxonomic scope" value="Bacteria"/>
</dbReference>
<dbReference type="PANTHER" id="PTHR34824:SF1">
    <property type="entry name" value="HEAT-INDUCIBLE TRANSCRIPTION REPRESSOR HRCA"/>
    <property type="match status" value="1"/>
</dbReference>
<evidence type="ECO:0000313" key="7">
    <source>
        <dbReference type="EMBL" id="AFZ51985.1"/>
    </source>
</evidence>
<dbReference type="HOGENOM" id="CLU_050019_1_0_3"/>
<dbReference type="GO" id="GO:0003677">
    <property type="term" value="F:DNA binding"/>
    <property type="evidence" value="ECO:0007669"/>
    <property type="project" value="InterPro"/>
</dbReference>
<name>K9Z085_DACS8</name>
<dbReference type="PIRSF" id="PIRSF005485">
    <property type="entry name" value="HrcA"/>
    <property type="match status" value="1"/>
</dbReference>
<evidence type="ECO:0000256" key="2">
    <source>
        <dbReference type="ARBA" id="ARBA00023015"/>
    </source>
</evidence>
<evidence type="ECO:0000256" key="4">
    <source>
        <dbReference type="ARBA" id="ARBA00023163"/>
    </source>
</evidence>
<evidence type="ECO:0000256" key="1">
    <source>
        <dbReference type="ARBA" id="ARBA00022491"/>
    </source>
</evidence>
<dbReference type="AlphaFoldDB" id="K9Z085"/>
<evidence type="ECO:0000313" key="8">
    <source>
        <dbReference type="Proteomes" id="UP000010482"/>
    </source>
</evidence>
<dbReference type="InterPro" id="IPR029016">
    <property type="entry name" value="GAF-like_dom_sf"/>
</dbReference>
<gene>
    <name evidence="5" type="primary">hrcA</name>
    <name evidence="7" type="ORF">Dacsa_3497</name>
</gene>
<dbReference type="PATRIC" id="fig|13035.3.peg.3962"/>
<dbReference type="InterPro" id="IPR036388">
    <property type="entry name" value="WH-like_DNA-bd_sf"/>
</dbReference>
<dbReference type="Gene3D" id="3.30.390.60">
    <property type="entry name" value="Heat-inducible transcription repressor hrca homolog, domain 3"/>
    <property type="match status" value="1"/>
</dbReference>
<reference evidence="7" key="1">
    <citation type="submission" date="2012-04" db="EMBL/GenBank/DDBJ databases">
        <title>Finished genome of Dactylococcopsis salina PCC 8305.</title>
        <authorList>
            <consortium name="US DOE Joint Genome Institute"/>
            <person name="Gugger M."/>
            <person name="Coursin T."/>
            <person name="Rippka R."/>
            <person name="Tandeau De Marsac N."/>
            <person name="Huntemann M."/>
            <person name="Wei C.-L."/>
            <person name="Han J."/>
            <person name="Detter J.C."/>
            <person name="Han C."/>
            <person name="Tapia R."/>
            <person name="Daligault H."/>
            <person name="Chen A."/>
            <person name="Krypides N."/>
            <person name="Mavromatis K."/>
            <person name="Markowitz V."/>
            <person name="Szeto E."/>
            <person name="Ivanova N."/>
            <person name="Ovchinnikova G."/>
            <person name="Pagani I."/>
            <person name="Pati A."/>
            <person name="Goodwin L."/>
            <person name="Peters L."/>
            <person name="Pitluck S."/>
            <person name="Woyke T."/>
            <person name="Kerfeld C."/>
        </authorList>
    </citation>
    <scope>NUCLEOTIDE SEQUENCE [LARGE SCALE GENOMIC DNA]</scope>
    <source>
        <strain evidence="7">PCC 8305</strain>
    </source>
</reference>
<proteinExistence type="inferred from homology"/>
<dbReference type="InterPro" id="IPR002571">
    <property type="entry name" value="HrcA"/>
</dbReference>
<feature type="domain" description="Heat-inducible transcription repressor HrcA C-terminal" evidence="6">
    <location>
        <begin position="107"/>
        <end position="335"/>
    </location>
</feature>
<dbReference type="PANTHER" id="PTHR34824">
    <property type="entry name" value="HEAT-INDUCIBLE TRANSCRIPTION REPRESSOR HRCA"/>
    <property type="match status" value="1"/>
</dbReference>